<sequence length="50" mass="5491">VTGLNVQPGNEVEFFGPNISISEVAQKAGTIPYEILTGISQRVKRVYLQE</sequence>
<feature type="domain" description="Alanine racemase C-terminal" evidence="4">
    <location>
        <begin position="1"/>
        <end position="48"/>
    </location>
</feature>
<name>A0A831LKY5_9BACT</name>
<dbReference type="AlphaFoldDB" id="A0A831LKY5"/>
<dbReference type="Gene3D" id="2.40.37.10">
    <property type="entry name" value="Lyase, Ornithine Decarboxylase, Chain A, domain 1"/>
    <property type="match status" value="1"/>
</dbReference>
<comment type="caution">
    <text evidence="5">The sequence shown here is derived from an EMBL/GenBank/DDBJ whole genome shotgun (WGS) entry which is preliminary data.</text>
</comment>
<proteinExistence type="predicted"/>
<comment type="cofactor">
    <cofactor evidence="1">
        <name>pyridoxal 5'-phosphate</name>
        <dbReference type="ChEBI" id="CHEBI:597326"/>
    </cofactor>
</comment>
<gene>
    <name evidence="5" type="ORF">ENN90_03095</name>
</gene>
<evidence type="ECO:0000256" key="3">
    <source>
        <dbReference type="ARBA" id="ARBA00023235"/>
    </source>
</evidence>
<dbReference type="Pfam" id="PF00842">
    <property type="entry name" value="Ala_racemase_C"/>
    <property type="match status" value="1"/>
</dbReference>
<dbReference type="InterPro" id="IPR011079">
    <property type="entry name" value="Ala_racemase_C"/>
</dbReference>
<evidence type="ECO:0000259" key="4">
    <source>
        <dbReference type="SMART" id="SM01005"/>
    </source>
</evidence>
<dbReference type="EMBL" id="DSDK01000174">
    <property type="protein sequence ID" value="HDR50594.1"/>
    <property type="molecule type" value="Genomic_DNA"/>
</dbReference>
<evidence type="ECO:0000313" key="5">
    <source>
        <dbReference type="EMBL" id="HDR50594.1"/>
    </source>
</evidence>
<dbReference type="GO" id="GO:0008784">
    <property type="term" value="F:alanine racemase activity"/>
    <property type="evidence" value="ECO:0007669"/>
    <property type="project" value="UniProtKB-ARBA"/>
</dbReference>
<dbReference type="SMART" id="SM01005">
    <property type="entry name" value="Ala_racemase_C"/>
    <property type="match status" value="1"/>
</dbReference>
<dbReference type="InterPro" id="IPR009006">
    <property type="entry name" value="Ala_racemase/Decarboxylase_C"/>
</dbReference>
<keyword evidence="2" id="KW-0663">Pyridoxal phosphate</keyword>
<dbReference type="Proteomes" id="UP000886047">
    <property type="component" value="Unassembled WGS sequence"/>
</dbReference>
<organism evidence="5">
    <name type="scientific">Mariniphaga anaerophila</name>
    <dbReference type="NCBI Taxonomy" id="1484053"/>
    <lineage>
        <taxon>Bacteria</taxon>
        <taxon>Pseudomonadati</taxon>
        <taxon>Bacteroidota</taxon>
        <taxon>Bacteroidia</taxon>
        <taxon>Marinilabiliales</taxon>
        <taxon>Prolixibacteraceae</taxon>
        <taxon>Mariniphaga</taxon>
    </lineage>
</organism>
<dbReference type="SUPFAM" id="SSF50621">
    <property type="entry name" value="Alanine racemase C-terminal domain-like"/>
    <property type="match status" value="1"/>
</dbReference>
<keyword evidence="3" id="KW-0413">Isomerase</keyword>
<evidence type="ECO:0000256" key="1">
    <source>
        <dbReference type="ARBA" id="ARBA00001933"/>
    </source>
</evidence>
<reference evidence="5" key="1">
    <citation type="journal article" date="2020" name="mSystems">
        <title>Genome- and Community-Level Interaction Insights into Carbon Utilization and Element Cycling Functions of Hydrothermarchaeota in Hydrothermal Sediment.</title>
        <authorList>
            <person name="Zhou Z."/>
            <person name="Liu Y."/>
            <person name="Xu W."/>
            <person name="Pan J."/>
            <person name="Luo Z.H."/>
            <person name="Li M."/>
        </authorList>
    </citation>
    <scope>NUCLEOTIDE SEQUENCE [LARGE SCALE GENOMIC DNA]</scope>
    <source>
        <strain evidence="5">SpSt-1217</strain>
    </source>
</reference>
<evidence type="ECO:0000256" key="2">
    <source>
        <dbReference type="ARBA" id="ARBA00022898"/>
    </source>
</evidence>
<protein>
    <recommendedName>
        <fullName evidence="4">Alanine racemase C-terminal domain-containing protein</fullName>
    </recommendedName>
</protein>
<accession>A0A831LKY5</accession>
<feature type="non-terminal residue" evidence="5">
    <location>
        <position position="1"/>
    </location>
</feature>